<evidence type="ECO:0000313" key="3">
    <source>
        <dbReference type="Proteomes" id="UP000768567"/>
    </source>
</evidence>
<dbReference type="EMBL" id="JADCKC010000003">
    <property type="protein sequence ID" value="MBE5038429.1"/>
    <property type="molecule type" value="Genomic_DNA"/>
</dbReference>
<keyword evidence="3" id="KW-1185">Reference proteome</keyword>
<organism evidence="2 3">
    <name type="scientific">Gemmiger gallinarum</name>
    <dbReference type="NCBI Taxonomy" id="2779354"/>
    <lineage>
        <taxon>Bacteria</taxon>
        <taxon>Bacillati</taxon>
        <taxon>Bacillota</taxon>
        <taxon>Clostridia</taxon>
        <taxon>Eubacteriales</taxon>
        <taxon>Gemmiger</taxon>
    </lineage>
</organism>
<evidence type="ECO:0000256" key="1">
    <source>
        <dbReference type="SAM" id="MobiDB-lite"/>
    </source>
</evidence>
<accession>A0ABR9R5L0</accession>
<sequence length="254" mass="29230">MAEKQQYTIYKTKFELSPATPEEQGFCFSHEKSAVDEACIGHLRGDFGDTGTAFYHSWWPHNQQLVTPTFKRELEDVMTGLRRNGLLKDRKTMLARSMRFRTAIIPGEGRNTMAFRIETQEHLFYLRCNPNKGEYNFYCYGYNKTMLMEVLRQQKQLPRVAWAELDSSHEVVAVCYGESGYHKWEPEGFVAMTPTEIVDALNKKAGVSKAQAAAMKAGSLFGWHCPAADPRNYDDQGRPTYHKEKAKQQHEEAR</sequence>
<protein>
    <submittedName>
        <fullName evidence="2">Uncharacterized protein</fullName>
    </submittedName>
</protein>
<evidence type="ECO:0000313" key="2">
    <source>
        <dbReference type="EMBL" id="MBE5038429.1"/>
    </source>
</evidence>
<feature type="region of interest" description="Disordered" evidence="1">
    <location>
        <begin position="231"/>
        <end position="254"/>
    </location>
</feature>
<gene>
    <name evidence="2" type="ORF">INF35_11585</name>
</gene>
<proteinExistence type="predicted"/>
<name>A0ABR9R5L0_9FIRM</name>
<reference evidence="2 3" key="1">
    <citation type="submission" date="2020-10" db="EMBL/GenBank/DDBJ databases">
        <title>ChiBAC.</title>
        <authorList>
            <person name="Zenner C."/>
            <person name="Hitch T.C.A."/>
            <person name="Clavel T."/>
        </authorList>
    </citation>
    <scope>NUCLEOTIDE SEQUENCE [LARGE SCALE GENOMIC DNA]</scope>
    <source>
        <strain evidence="2 3">DSM 109015</strain>
    </source>
</reference>
<dbReference type="RefSeq" id="WP_193502572.1">
    <property type="nucleotide sequence ID" value="NZ_JADCKC010000003.1"/>
</dbReference>
<comment type="caution">
    <text evidence="2">The sequence shown here is derived from an EMBL/GenBank/DDBJ whole genome shotgun (WGS) entry which is preliminary data.</text>
</comment>
<dbReference type="Proteomes" id="UP000768567">
    <property type="component" value="Unassembled WGS sequence"/>
</dbReference>